<dbReference type="InterPro" id="IPR017911">
    <property type="entry name" value="MacB-like_ATP-bd"/>
</dbReference>
<keyword evidence="3" id="KW-1003">Cell membrane</keyword>
<evidence type="ECO:0000256" key="5">
    <source>
        <dbReference type="ARBA" id="ARBA00022840"/>
    </source>
</evidence>
<dbReference type="Proteomes" id="UP001163266">
    <property type="component" value="Chromosome"/>
</dbReference>
<dbReference type="Gene3D" id="3.40.50.300">
    <property type="entry name" value="P-loop containing nucleotide triphosphate hydrolases"/>
    <property type="match status" value="1"/>
</dbReference>
<dbReference type="InterPro" id="IPR017871">
    <property type="entry name" value="ABC_transporter-like_CS"/>
</dbReference>
<accession>A0ABY6MWJ9</accession>
<evidence type="ECO:0000256" key="1">
    <source>
        <dbReference type="ARBA" id="ARBA00005417"/>
    </source>
</evidence>
<keyword evidence="3" id="KW-0472">Membrane</keyword>
<dbReference type="InterPro" id="IPR027417">
    <property type="entry name" value="P-loop_NTPase"/>
</dbReference>
<dbReference type="RefSeq" id="WP_264894308.1">
    <property type="nucleotide sequence ID" value="NZ_CP110257.1"/>
</dbReference>
<feature type="domain" description="ABC transporter" evidence="6">
    <location>
        <begin position="6"/>
        <end position="231"/>
    </location>
</feature>
<proteinExistence type="inferred from homology"/>
<dbReference type="CDD" id="cd03255">
    <property type="entry name" value="ABC_MJ0796_LolCDE_FtsE"/>
    <property type="match status" value="1"/>
</dbReference>
<evidence type="ECO:0000256" key="3">
    <source>
        <dbReference type="ARBA" id="ARBA00022475"/>
    </source>
</evidence>
<dbReference type="InterPro" id="IPR003439">
    <property type="entry name" value="ABC_transporter-like_ATP-bd"/>
</dbReference>
<protein>
    <submittedName>
        <fullName evidence="7">ABC transporter ATP-binding protein</fullName>
    </submittedName>
</protein>
<keyword evidence="2" id="KW-0813">Transport</keyword>
<dbReference type="SMART" id="SM00382">
    <property type="entry name" value="AAA"/>
    <property type="match status" value="1"/>
</dbReference>
<dbReference type="PROSITE" id="PS00211">
    <property type="entry name" value="ABC_TRANSPORTER_1"/>
    <property type="match status" value="1"/>
</dbReference>
<dbReference type="EMBL" id="CP110257">
    <property type="protein sequence ID" value="UZD56349.1"/>
    <property type="molecule type" value="Genomic_DNA"/>
</dbReference>
<dbReference type="PROSITE" id="PS50893">
    <property type="entry name" value="ABC_TRANSPORTER_2"/>
    <property type="match status" value="1"/>
</dbReference>
<evidence type="ECO:0000313" key="8">
    <source>
        <dbReference type="Proteomes" id="UP001163266"/>
    </source>
</evidence>
<dbReference type="PANTHER" id="PTHR42798">
    <property type="entry name" value="LIPOPROTEIN-RELEASING SYSTEM ATP-BINDING PROTEIN LOLD"/>
    <property type="match status" value="1"/>
</dbReference>
<name>A0ABY6MWJ9_9BURK</name>
<organism evidence="7 8">
    <name type="scientific">Caldimonas aquatica</name>
    <dbReference type="NCBI Taxonomy" id="376175"/>
    <lineage>
        <taxon>Bacteria</taxon>
        <taxon>Pseudomonadati</taxon>
        <taxon>Pseudomonadota</taxon>
        <taxon>Betaproteobacteria</taxon>
        <taxon>Burkholderiales</taxon>
        <taxon>Sphaerotilaceae</taxon>
        <taxon>Caldimonas</taxon>
    </lineage>
</organism>
<evidence type="ECO:0000256" key="4">
    <source>
        <dbReference type="ARBA" id="ARBA00022741"/>
    </source>
</evidence>
<dbReference type="Pfam" id="PF00005">
    <property type="entry name" value="ABC_tran"/>
    <property type="match status" value="1"/>
</dbReference>
<evidence type="ECO:0000313" key="7">
    <source>
        <dbReference type="EMBL" id="UZD56349.1"/>
    </source>
</evidence>
<keyword evidence="4" id="KW-0547">Nucleotide-binding</keyword>
<evidence type="ECO:0000256" key="2">
    <source>
        <dbReference type="ARBA" id="ARBA00022448"/>
    </source>
</evidence>
<comment type="similarity">
    <text evidence="1">Belongs to the ABC transporter superfamily.</text>
</comment>
<dbReference type="InterPro" id="IPR003593">
    <property type="entry name" value="AAA+_ATPase"/>
</dbReference>
<gene>
    <name evidence="7" type="ORF">OMP39_07250</name>
</gene>
<dbReference type="GO" id="GO:0005524">
    <property type="term" value="F:ATP binding"/>
    <property type="evidence" value="ECO:0007669"/>
    <property type="project" value="UniProtKB-KW"/>
</dbReference>
<evidence type="ECO:0000259" key="6">
    <source>
        <dbReference type="PROSITE" id="PS50893"/>
    </source>
</evidence>
<sequence length="232" mass="25250">MSQPIIVVERLTKRVKDSTGELTILQDIDFALMPRESVAIVGASGSGKSTLLGIIAGLDTPSEGTVRLAGQDLFALDEDARAAVRAEKVGFVFQSFQLMGNLTALENVMLPLELQGRRDARKAAGEMLHRVGLGERLHHYPKVLSGGEQQRVALARAFVVQPALLLADEPTGSLDFATGEKVMDLMFELNRERGTTLVLVTHDRQIAARCDRQIRLEAGRVVPMEPSEVALP</sequence>
<dbReference type="SUPFAM" id="SSF52540">
    <property type="entry name" value="P-loop containing nucleoside triphosphate hydrolases"/>
    <property type="match status" value="1"/>
</dbReference>
<keyword evidence="8" id="KW-1185">Reference proteome</keyword>
<reference evidence="7" key="1">
    <citation type="submission" date="2022-10" db="EMBL/GenBank/DDBJ databases">
        <title>Complete genome sequence of Schlegelella aquatica LMG 23380.</title>
        <authorList>
            <person name="Musilova J."/>
            <person name="Kourilova X."/>
            <person name="Bezdicek M."/>
            <person name="Hermankova K."/>
            <person name="Obruca S."/>
            <person name="Sedlar K."/>
        </authorList>
    </citation>
    <scope>NUCLEOTIDE SEQUENCE</scope>
    <source>
        <strain evidence="7">LMG 23380</strain>
    </source>
</reference>
<keyword evidence="5 7" id="KW-0067">ATP-binding</keyword>
<dbReference type="PANTHER" id="PTHR42798:SF2">
    <property type="entry name" value="ABC TRANSPORTER ATP-BINDING PROTEIN MG467-RELATED"/>
    <property type="match status" value="1"/>
</dbReference>